<keyword evidence="2" id="KW-1133">Transmembrane helix</keyword>
<protein>
    <submittedName>
        <fullName evidence="3">Uncharacterized protein</fullName>
    </submittedName>
</protein>
<comment type="caution">
    <text evidence="3">The sequence shown here is derived from an EMBL/GenBank/DDBJ whole genome shotgun (WGS) entry which is preliminary data.</text>
</comment>
<dbReference type="RefSeq" id="WP_122230563.1">
    <property type="nucleotide sequence ID" value="NZ_RDQO01000004.1"/>
</dbReference>
<dbReference type="Proteomes" id="UP000278006">
    <property type="component" value="Unassembled WGS sequence"/>
</dbReference>
<dbReference type="OrthoDB" id="8913377at2"/>
<evidence type="ECO:0000313" key="3">
    <source>
        <dbReference type="EMBL" id="RMX05052.1"/>
    </source>
</evidence>
<organism evidence="3 4">
    <name type="scientific">Corticibacter populi</name>
    <dbReference type="NCBI Taxonomy" id="1550736"/>
    <lineage>
        <taxon>Bacteria</taxon>
        <taxon>Pseudomonadati</taxon>
        <taxon>Pseudomonadota</taxon>
        <taxon>Betaproteobacteria</taxon>
        <taxon>Burkholderiales</taxon>
        <taxon>Comamonadaceae</taxon>
        <taxon>Corticibacter</taxon>
    </lineage>
</organism>
<reference evidence="3 4" key="1">
    <citation type="submission" date="2018-10" db="EMBL/GenBank/DDBJ databases">
        <title>Draft genome of Cortibacter populi DSM10536.</title>
        <authorList>
            <person name="Bernier A.-M."/>
            <person name="Bernard K."/>
        </authorList>
    </citation>
    <scope>NUCLEOTIDE SEQUENCE [LARGE SCALE GENOMIC DNA]</scope>
    <source>
        <strain evidence="3 4">DSM 105136</strain>
    </source>
</reference>
<proteinExistence type="predicted"/>
<evidence type="ECO:0000256" key="1">
    <source>
        <dbReference type="SAM" id="MobiDB-lite"/>
    </source>
</evidence>
<gene>
    <name evidence="3" type="ORF">D8I35_14510</name>
</gene>
<evidence type="ECO:0000313" key="4">
    <source>
        <dbReference type="Proteomes" id="UP000278006"/>
    </source>
</evidence>
<feature type="region of interest" description="Disordered" evidence="1">
    <location>
        <begin position="50"/>
        <end position="78"/>
    </location>
</feature>
<evidence type="ECO:0000256" key="2">
    <source>
        <dbReference type="SAM" id="Phobius"/>
    </source>
</evidence>
<accession>A0A3M6QRL2</accession>
<dbReference type="AlphaFoldDB" id="A0A3M6QRL2"/>
<keyword evidence="4" id="KW-1185">Reference proteome</keyword>
<keyword evidence="2" id="KW-0472">Membrane</keyword>
<sequence length="78" mass="7995">MTTALWNHPGTWIALGISLLFIVVAIAMHLVFVRILKAAPPEASRPAAPAMVANGISTPAHPPATDSPVEGTDSGGGR</sequence>
<name>A0A3M6QRL2_9BURK</name>
<dbReference type="EMBL" id="RDQO01000004">
    <property type="protein sequence ID" value="RMX05052.1"/>
    <property type="molecule type" value="Genomic_DNA"/>
</dbReference>
<feature type="transmembrane region" description="Helical" evidence="2">
    <location>
        <begin position="12"/>
        <end position="36"/>
    </location>
</feature>
<keyword evidence="2" id="KW-0812">Transmembrane</keyword>